<feature type="transmembrane region" description="Helical" evidence="1">
    <location>
        <begin position="392"/>
        <end position="409"/>
    </location>
</feature>
<feature type="transmembrane region" description="Helical" evidence="1">
    <location>
        <begin position="68"/>
        <end position="86"/>
    </location>
</feature>
<comment type="caution">
    <text evidence="2">The sequence shown here is derived from an EMBL/GenBank/DDBJ whole genome shotgun (WGS) entry which is preliminary data.</text>
</comment>
<feature type="transmembrane region" description="Helical" evidence="1">
    <location>
        <begin position="222"/>
        <end position="255"/>
    </location>
</feature>
<sequence>MKLIFKKDLIIYMPFLLAVSMFSKYSLVYIPFILVLIKDIYLINKKKNNVEKFLFKNLVYSVMLPDNFIVIFFTGLLFLYFVVSYLRNKKRLIINKSFMIIFILLISMFMINIVIHRVPINNIFLYLMYNFVFAVVPIVFMAFNVEEYETIDKALNTAIIMQGISILAVVIFNIHIVMDNLFGDWSIGTMGVSQGVQLFSLMIFTAVKLLSKYLKTKQYEYLIFFIIATVLSLSTVSLTNTAIFFVSIIAFFVVYKLNRKVKLMMVGVIAVLMCIFWFGSDPFVREQFTKIAFNSEFRVSRVKKLETYEDTYISLPKKDLKAGLIGVGAGNYSSRAALTASGYYTSWYNSSRFKTSINKYARKYIRPRIFSNIGVSLLETPTSQYISIMGEYGYIGVAVFAAIAILVFIKSGDFNKLLILYFLMTCFFDNYFEYPKIMLTMYLCCFIIKKDNEIMCENS</sequence>
<organism evidence="2 3">
    <name type="scientific">Inconstantimicrobium porci</name>
    <dbReference type="NCBI Taxonomy" id="2652291"/>
    <lineage>
        <taxon>Bacteria</taxon>
        <taxon>Bacillati</taxon>
        <taxon>Bacillota</taxon>
        <taxon>Clostridia</taxon>
        <taxon>Eubacteriales</taxon>
        <taxon>Clostridiaceae</taxon>
        <taxon>Inconstantimicrobium</taxon>
    </lineage>
</organism>
<proteinExistence type="predicted"/>
<dbReference type="Proteomes" id="UP000460287">
    <property type="component" value="Unassembled WGS sequence"/>
</dbReference>
<feature type="transmembrane region" description="Helical" evidence="1">
    <location>
        <begin position="98"/>
        <end position="117"/>
    </location>
</feature>
<dbReference type="RefSeq" id="WP_154531071.1">
    <property type="nucleotide sequence ID" value="NZ_VULX01000008.1"/>
</dbReference>
<feature type="transmembrane region" description="Helical" evidence="1">
    <location>
        <begin position="190"/>
        <end position="210"/>
    </location>
</feature>
<keyword evidence="1" id="KW-0472">Membrane</keyword>
<feature type="transmembrane region" description="Helical" evidence="1">
    <location>
        <begin position="12"/>
        <end position="37"/>
    </location>
</feature>
<feature type="transmembrane region" description="Helical" evidence="1">
    <location>
        <begin position="155"/>
        <end position="178"/>
    </location>
</feature>
<evidence type="ECO:0000313" key="3">
    <source>
        <dbReference type="Proteomes" id="UP000460287"/>
    </source>
</evidence>
<reference evidence="2 3" key="1">
    <citation type="submission" date="2019-08" db="EMBL/GenBank/DDBJ databases">
        <title>In-depth cultivation of the pig gut microbiome towards novel bacterial diversity and tailored functional studies.</title>
        <authorList>
            <person name="Wylensek D."/>
            <person name="Hitch T.C.A."/>
            <person name="Clavel T."/>
        </authorList>
    </citation>
    <scope>NUCLEOTIDE SEQUENCE [LARGE SCALE GENOMIC DNA]</scope>
    <source>
        <strain evidence="2 3">WCA-383-APC-5B</strain>
    </source>
</reference>
<keyword evidence="3" id="KW-1185">Reference proteome</keyword>
<evidence type="ECO:0000256" key="1">
    <source>
        <dbReference type="SAM" id="Phobius"/>
    </source>
</evidence>
<evidence type="ECO:0000313" key="2">
    <source>
        <dbReference type="EMBL" id="MSR91193.1"/>
    </source>
</evidence>
<dbReference type="AlphaFoldDB" id="A0A7X2MY35"/>
<feature type="transmembrane region" description="Helical" evidence="1">
    <location>
        <begin position="123"/>
        <end position="143"/>
    </location>
</feature>
<feature type="transmembrane region" description="Helical" evidence="1">
    <location>
        <begin position="261"/>
        <end position="280"/>
    </location>
</feature>
<evidence type="ECO:0008006" key="4">
    <source>
        <dbReference type="Google" id="ProtNLM"/>
    </source>
</evidence>
<protein>
    <recommendedName>
        <fullName evidence="4">O-antigen polymerase</fullName>
    </recommendedName>
</protein>
<keyword evidence="1" id="KW-0812">Transmembrane</keyword>
<gene>
    <name evidence="2" type="ORF">FYJ33_07155</name>
</gene>
<accession>A0A7X2MY35</accession>
<dbReference type="EMBL" id="VULX01000008">
    <property type="protein sequence ID" value="MSR91193.1"/>
    <property type="molecule type" value="Genomic_DNA"/>
</dbReference>
<keyword evidence="1" id="KW-1133">Transmembrane helix</keyword>
<name>A0A7X2MY35_9CLOT</name>